<dbReference type="EMBL" id="JAQQBR010000001">
    <property type="protein sequence ID" value="KAK0182274.1"/>
    <property type="molecule type" value="Genomic_DNA"/>
</dbReference>
<dbReference type="InterPro" id="IPR010562">
    <property type="entry name" value="Haemolymph_juvenile_hormone-bd"/>
</dbReference>
<reference evidence="2" key="1">
    <citation type="journal article" date="2023" name="bioRxiv">
        <title>Scaffold-level genome assemblies of two parasitoid biocontrol wasps reveal the parthenogenesis mechanism and an associated novel virus.</title>
        <authorList>
            <person name="Inwood S."/>
            <person name="Skelly J."/>
            <person name="Guhlin J."/>
            <person name="Harrop T."/>
            <person name="Goldson S."/>
            <person name="Dearden P."/>
        </authorList>
    </citation>
    <scope>NUCLEOTIDE SEQUENCE</scope>
    <source>
        <strain evidence="2">Lincoln</strain>
        <tissue evidence="2">Whole body</tissue>
    </source>
</reference>
<feature type="chain" id="PRO_5041451233" evidence="1">
    <location>
        <begin position="25"/>
        <end position="254"/>
    </location>
</feature>
<sequence length="254" mass="28481">MDSLLKMAKFVIFILNILFVSSIAIELSSIVPVCGRRNPNLDECVKNSFYSLRPKLIKGIPELSVPSVEPLTFEYSLPITNLNGIKANISNIKVFNASTYEVQNAHVDFQNKKLECLLHFNKLKLVADYELSAKILIQIEGKGSFELNLDDAELKITLGYTIKDSKKGDKFYFTSATNKLIMKDFQTQFISSAQKDSNTAIINDSIDEVLNSNHREIAMGVIPSFEKALALKMLMIGNKIASIATFDEVFPDRE</sequence>
<dbReference type="Pfam" id="PF06585">
    <property type="entry name" value="JHBP"/>
    <property type="match status" value="1"/>
</dbReference>
<evidence type="ECO:0000256" key="1">
    <source>
        <dbReference type="SAM" id="SignalP"/>
    </source>
</evidence>
<dbReference type="Proteomes" id="UP001168972">
    <property type="component" value="Unassembled WGS sequence"/>
</dbReference>
<organism evidence="2 3">
    <name type="scientific">Microctonus hyperodae</name>
    <name type="common">Parasitoid wasp</name>
    <dbReference type="NCBI Taxonomy" id="165561"/>
    <lineage>
        <taxon>Eukaryota</taxon>
        <taxon>Metazoa</taxon>
        <taxon>Ecdysozoa</taxon>
        <taxon>Arthropoda</taxon>
        <taxon>Hexapoda</taxon>
        <taxon>Insecta</taxon>
        <taxon>Pterygota</taxon>
        <taxon>Neoptera</taxon>
        <taxon>Endopterygota</taxon>
        <taxon>Hymenoptera</taxon>
        <taxon>Apocrita</taxon>
        <taxon>Ichneumonoidea</taxon>
        <taxon>Braconidae</taxon>
        <taxon>Euphorinae</taxon>
        <taxon>Microctonus</taxon>
    </lineage>
</organism>
<dbReference type="GO" id="GO:0005615">
    <property type="term" value="C:extracellular space"/>
    <property type="evidence" value="ECO:0007669"/>
    <property type="project" value="TreeGrafter"/>
</dbReference>
<dbReference type="PANTHER" id="PTHR11008">
    <property type="entry name" value="PROTEIN TAKEOUT-LIKE PROTEIN"/>
    <property type="match status" value="1"/>
</dbReference>
<dbReference type="AlphaFoldDB" id="A0AA39L249"/>
<evidence type="ECO:0000313" key="3">
    <source>
        <dbReference type="Proteomes" id="UP001168972"/>
    </source>
</evidence>
<protein>
    <submittedName>
        <fullName evidence="2">Uncharacterized protein</fullName>
    </submittedName>
</protein>
<proteinExistence type="predicted"/>
<dbReference type="SMART" id="SM00700">
    <property type="entry name" value="JHBP"/>
    <property type="match status" value="1"/>
</dbReference>
<comment type="caution">
    <text evidence="2">The sequence shown here is derived from an EMBL/GenBank/DDBJ whole genome shotgun (WGS) entry which is preliminary data.</text>
</comment>
<feature type="signal peptide" evidence="1">
    <location>
        <begin position="1"/>
        <end position="24"/>
    </location>
</feature>
<accession>A0AA39L249</accession>
<keyword evidence="1" id="KW-0732">Signal</keyword>
<name>A0AA39L249_MICHY</name>
<keyword evidence="3" id="KW-1185">Reference proteome</keyword>
<dbReference type="InterPro" id="IPR038606">
    <property type="entry name" value="To_sf"/>
</dbReference>
<reference evidence="2" key="2">
    <citation type="submission" date="2023-03" db="EMBL/GenBank/DDBJ databases">
        <authorList>
            <person name="Inwood S.N."/>
            <person name="Skelly J.G."/>
            <person name="Guhlin J."/>
            <person name="Harrop T.W.R."/>
            <person name="Goldson S.G."/>
            <person name="Dearden P.K."/>
        </authorList>
    </citation>
    <scope>NUCLEOTIDE SEQUENCE</scope>
    <source>
        <strain evidence="2">Lincoln</strain>
        <tissue evidence="2">Whole body</tissue>
    </source>
</reference>
<evidence type="ECO:0000313" key="2">
    <source>
        <dbReference type="EMBL" id="KAK0182274.1"/>
    </source>
</evidence>
<dbReference type="PANTHER" id="PTHR11008:SF39">
    <property type="entry name" value="CIRCADIAN CLOCK-CONTROLLED PROTEIN-LIKE PROTEIN"/>
    <property type="match status" value="1"/>
</dbReference>
<dbReference type="Gene3D" id="3.15.10.30">
    <property type="entry name" value="Haemolymph juvenile hormone binding protein"/>
    <property type="match status" value="1"/>
</dbReference>
<gene>
    <name evidence="2" type="ORF">PV327_000428</name>
</gene>